<dbReference type="Proteomes" id="UP000663869">
    <property type="component" value="Unassembled WGS sequence"/>
</dbReference>
<name>A0A817T2K0_9BILA</name>
<dbReference type="Proteomes" id="UP000663825">
    <property type="component" value="Unassembled WGS sequence"/>
</dbReference>
<protein>
    <submittedName>
        <fullName evidence="2">Uncharacterized protein</fullName>
    </submittedName>
</protein>
<dbReference type="EMBL" id="CAJOBO010001104">
    <property type="protein sequence ID" value="CAF4338098.1"/>
    <property type="molecule type" value="Genomic_DNA"/>
</dbReference>
<dbReference type="EMBL" id="CAJOBR010002796">
    <property type="protein sequence ID" value="CAF4704781.1"/>
    <property type="molecule type" value="Genomic_DNA"/>
</dbReference>
<evidence type="ECO:0000313" key="7">
    <source>
        <dbReference type="EMBL" id="CAF4338098.1"/>
    </source>
</evidence>
<dbReference type="Proteomes" id="UP000663848">
    <property type="component" value="Unassembled WGS sequence"/>
</dbReference>
<evidence type="ECO:0000313" key="6">
    <source>
        <dbReference type="EMBL" id="CAF4218180.1"/>
    </source>
</evidence>
<dbReference type="Proteomes" id="UP000663862">
    <property type="component" value="Unassembled WGS sequence"/>
</dbReference>
<gene>
    <name evidence="5" type="ORF">FME351_LOCUS30902</name>
    <name evidence="2" type="ORF">GRG538_LOCUS1904</name>
    <name evidence="7" type="ORF">HFQ381_LOCUS15915</name>
    <name evidence="4" type="ORF">KIK155_LOCUS26218</name>
    <name evidence="3" type="ORF">LUA448_LOCUS12327</name>
    <name evidence="9" type="ORF">QYT958_LOCUS17996</name>
    <name evidence="1" type="ORF">TIS948_LOCUS3383</name>
    <name evidence="10" type="ORF">TOA249_LOCUS29897</name>
    <name evidence="6" type="ORF">TSG867_LOCUS1119</name>
    <name evidence="8" type="ORF">UJA718_LOCUS26150</name>
</gene>
<dbReference type="Proteomes" id="UP000663873">
    <property type="component" value="Unassembled WGS sequence"/>
</dbReference>
<dbReference type="EMBL" id="CAJOBP010006687">
    <property type="protein sequence ID" value="CAF4498534.1"/>
    <property type="molecule type" value="Genomic_DNA"/>
</dbReference>
<evidence type="ECO:0000313" key="2">
    <source>
        <dbReference type="EMBL" id="CAF3315456.1"/>
    </source>
</evidence>
<comment type="caution">
    <text evidence="2">The sequence shown here is derived from an EMBL/GenBank/DDBJ whole genome shotgun (WGS) entry which is preliminary data.</text>
</comment>
<dbReference type="EMBL" id="CAJNYD010001526">
    <property type="protein sequence ID" value="CAF3343009.1"/>
    <property type="molecule type" value="Genomic_DNA"/>
</dbReference>
<accession>A0A817T2K0</accession>
<evidence type="ECO:0000313" key="10">
    <source>
        <dbReference type="EMBL" id="CAF4889604.1"/>
    </source>
</evidence>
<dbReference type="EMBL" id="CAJNYU010004415">
    <property type="protein sequence ID" value="CAF3752183.1"/>
    <property type="molecule type" value="Genomic_DNA"/>
</dbReference>
<dbReference type="Proteomes" id="UP000663838">
    <property type="component" value="Unassembled WGS sequence"/>
</dbReference>
<dbReference type="EMBL" id="CAJNYT010000047">
    <property type="protein sequence ID" value="CAF3315456.1"/>
    <property type="molecule type" value="Genomic_DNA"/>
</dbReference>
<dbReference type="EMBL" id="CAJNXB010000231">
    <property type="protein sequence ID" value="CAF3038366.1"/>
    <property type="molecule type" value="Genomic_DNA"/>
</dbReference>
<evidence type="ECO:0000313" key="3">
    <source>
        <dbReference type="EMBL" id="CAF3343009.1"/>
    </source>
</evidence>
<keyword evidence="12" id="KW-1185">Reference proteome</keyword>
<dbReference type="EMBL" id="CAJOBQ010000023">
    <property type="protein sequence ID" value="CAF4218180.1"/>
    <property type="molecule type" value="Genomic_DNA"/>
</dbReference>
<dbReference type="EMBL" id="CAJOBS010004874">
    <property type="protein sequence ID" value="CAF4889604.1"/>
    <property type="molecule type" value="Genomic_DNA"/>
</dbReference>
<reference evidence="2" key="1">
    <citation type="submission" date="2021-02" db="EMBL/GenBank/DDBJ databases">
        <authorList>
            <person name="Nowell W R."/>
        </authorList>
    </citation>
    <scope>NUCLEOTIDE SEQUENCE</scope>
</reference>
<evidence type="ECO:0000313" key="5">
    <source>
        <dbReference type="EMBL" id="CAF3752183.1"/>
    </source>
</evidence>
<sequence length="144" mass="16834">MHRFTDVESTPERLPTVFGYLSHQLVPLKKALEPIFPQIDQLNRYSKIATNKCKFPSEHGLTRDESAAIYLYTMEWGEDTFYQVINRLRRAEDRSKLTPWFGYLKLFDTAVQKLPTIRENLWRGIATGTAKCDEHRECRLCPPA</sequence>
<dbReference type="Proteomes" id="UP000663872">
    <property type="component" value="Unassembled WGS sequence"/>
</dbReference>
<dbReference type="EMBL" id="CAJNYV010004791">
    <property type="protein sequence ID" value="CAF3694467.1"/>
    <property type="molecule type" value="Genomic_DNA"/>
</dbReference>
<dbReference type="Proteomes" id="UP000663851">
    <property type="component" value="Unassembled WGS sequence"/>
</dbReference>
<proteinExistence type="predicted"/>
<dbReference type="Gene3D" id="3.90.176.10">
    <property type="entry name" value="Toxin ADP-ribosyltransferase, Chain A, domain 1"/>
    <property type="match status" value="1"/>
</dbReference>
<evidence type="ECO:0000313" key="8">
    <source>
        <dbReference type="EMBL" id="CAF4498534.1"/>
    </source>
</evidence>
<evidence type="ECO:0000313" key="4">
    <source>
        <dbReference type="EMBL" id="CAF3694467.1"/>
    </source>
</evidence>
<evidence type="ECO:0000313" key="11">
    <source>
        <dbReference type="Proteomes" id="UP000663872"/>
    </source>
</evidence>
<dbReference type="Proteomes" id="UP000663833">
    <property type="component" value="Unassembled WGS sequence"/>
</dbReference>
<evidence type="ECO:0000313" key="9">
    <source>
        <dbReference type="EMBL" id="CAF4704781.1"/>
    </source>
</evidence>
<organism evidence="2 11">
    <name type="scientific">Rotaria socialis</name>
    <dbReference type="NCBI Taxonomy" id="392032"/>
    <lineage>
        <taxon>Eukaryota</taxon>
        <taxon>Metazoa</taxon>
        <taxon>Spiralia</taxon>
        <taxon>Gnathifera</taxon>
        <taxon>Rotifera</taxon>
        <taxon>Eurotatoria</taxon>
        <taxon>Bdelloidea</taxon>
        <taxon>Philodinida</taxon>
        <taxon>Philodinidae</taxon>
        <taxon>Rotaria</taxon>
    </lineage>
</organism>
<dbReference type="AlphaFoldDB" id="A0A817T2K0"/>
<evidence type="ECO:0000313" key="1">
    <source>
        <dbReference type="EMBL" id="CAF3038366.1"/>
    </source>
</evidence>
<evidence type="ECO:0000313" key="12">
    <source>
        <dbReference type="Proteomes" id="UP000663873"/>
    </source>
</evidence>
<dbReference type="OrthoDB" id="10036155at2759"/>
<dbReference type="Proteomes" id="UP000663865">
    <property type="component" value="Unassembled WGS sequence"/>
</dbReference>